<dbReference type="GO" id="GO:0016787">
    <property type="term" value="F:hydrolase activity"/>
    <property type="evidence" value="ECO:0007669"/>
    <property type="project" value="UniProtKB-KW"/>
</dbReference>
<keyword evidence="8" id="KW-0067">ATP-binding</keyword>
<dbReference type="KEGG" id="spir:CWM47_35730"/>
<keyword evidence="5" id="KW-0547">Nucleotide-binding</keyword>
<dbReference type="GO" id="GO:0051607">
    <property type="term" value="P:defense response to virus"/>
    <property type="evidence" value="ECO:0007669"/>
    <property type="project" value="UniProtKB-KW"/>
</dbReference>
<dbReference type="Proteomes" id="UP000232883">
    <property type="component" value="Chromosome"/>
</dbReference>
<dbReference type="RefSeq" id="WP_100993265.1">
    <property type="nucleotide sequence ID" value="NZ_CP025096.1"/>
</dbReference>
<evidence type="ECO:0000259" key="10">
    <source>
        <dbReference type="PROSITE" id="PS51643"/>
    </source>
</evidence>
<evidence type="ECO:0000256" key="5">
    <source>
        <dbReference type="ARBA" id="ARBA00022741"/>
    </source>
</evidence>
<dbReference type="Pfam" id="PF22590">
    <property type="entry name" value="Cas3-like_C_2"/>
    <property type="match status" value="1"/>
</dbReference>
<evidence type="ECO:0000256" key="3">
    <source>
        <dbReference type="ARBA" id="ARBA00022722"/>
    </source>
</evidence>
<comment type="similarity">
    <text evidence="1">In the N-terminal section; belongs to the CRISPR-associated nuclease Cas3-HD family.</text>
</comment>
<dbReference type="AlphaFoldDB" id="A0A2K8ZA49"/>
<keyword evidence="6" id="KW-0378">Hydrolase</keyword>
<keyword evidence="4" id="KW-0479">Metal-binding</keyword>
<dbReference type="Pfam" id="PF00270">
    <property type="entry name" value="DEAD"/>
    <property type="match status" value="1"/>
</dbReference>
<dbReference type="InterPro" id="IPR054712">
    <property type="entry name" value="Cas3-like_dom"/>
</dbReference>
<dbReference type="InterPro" id="IPR006474">
    <property type="entry name" value="Helicase_Cas3_CRISPR-ass_core"/>
</dbReference>
<evidence type="ECO:0000313" key="11">
    <source>
        <dbReference type="EMBL" id="AUD06730.1"/>
    </source>
</evidence>
<keyword evidence="7" id="KW-0347">Helicase</keyword>
<evidence type="ECO:0000313" key="12">
    <source>
        <dbReference type="Proteomes" id="UP000232883"/>
    </source>
</evidence>
<evidence type="ECO:0000256" key="4">
    <source>
        <dbReference type="ARBA" id="ARBA00022723"/>
    </source>
</evidence>
<keyword evidence="12" id="KW-1185">Reference proteome</keyword>
<dbReference type="GO" id="GO:0004518">
    <property type="term" value="F:nuclease activity"/>
    <property type="evidence" value="ECO:0007669"/>
    <property type="project" value="UniProtKB-KW"/>
</dbReference>
<reference evidence="11 12" key="1">
    <citation type="submission" date="2017-11" db="EMBL/GenBank/DDBJ databases">
        <title>Taxonomic description and genome sequences of Spirosoma HA7 sp. nov., isolated from pollen microhabitat of Corylus avellana.</title>
        <authorList>
            <person name="Ambika Manirajan B."/>
            <person name="Suarez C."/>
            <person name="Ratering S."/>
            <person name="Geissler-Plaum R."/>
            <person name="Cardinale M."/>
            <person name="Sylvia S."/>
        </authorList>
    </citation>
    <scope>NUCLEOTIDE SEQUENCE [LARGE SCALE GENOMIC DNA]</scope>
    <source>
        <strain evidence="11 12">HA7</strain>
    </source>
</reference>
<evidence type="ECO:0000256" key="1">
    <source>
        <dbReference type="ARBA" id="ARBA00006847"/>
    </source>
</evidence>
<dbReference type="OrthoDB" id="9810236at2"/>
<dbReference type="GO" id="GO:0005524">
    <property type="term" value="F:ATP binding"/>
    <property type="evidence" value="ECO:0007669"/>
    <property type="project" value="UniProtKB-KW"/>
</dbReference>
<dbReference type="Gene3D" id="3.40.50.300">
    <property type="entry name" value="P-loop containing nucleotide triphosphate hydrolases"/>
    <property type="match status" value="2"/>
</dbReference>
<dbReference type="InterPro" id="IPR011545">
    <property type="entry name" value="DEAD/DEAH_box_helicase_dom"/>
</dbReference>
<comment type="similarity">
    <text evidence="2">In the central section; belongs to the CRISPR-associated helicase Cas3 family.</text>
</comment>
<sequence>MEPLAKPSGITLRDHRQHVYDEALALLDAHPFWEKKYKELTGDDLRYRLKRVAWWHDAGKAHPTWRDACRSDYNLYRSWRQKNGMIIEEPDPSQNAVDFKKYEAAMRKAKKNSSPNLQNAGLRHEFDSLAQALNQLRGDDTITLTEQVAIAAHHGKLNHRHINRWQQDGKSQKDDTKGPYWSLWAKLNNESDLIGRTGKSSRSRDDWQLRVLERYRIAAVRSLLQLADTRASRRESGGITPDLEPFHYHFPDNWTKRDVQEAVLTGADQPICILRAKTGSGKTDASLLWAKHQIVGNQKPVVDEEKPEWAQKADRLTIAMPTRFTSNALAISVDKNVSSTGLYHSSAWYTRYGNVSDKERDDAKELHKLARGLATPVTVCTIDHLLLCLTGTKEDQHTSFFFLANSAVVFDEADFYDPFVQANLIVLLDTLRLLKVPVLIMSATVPDSLRVRYNIPDAIVDVKAGAQTAKCPIVWRGAVEGPKDVEGILKGMVRRGTGIVYANTVDRAYAYYQWFAEQFKKGGPKPILYHSRYTEPDKKAIEDELIAMLGKDAWTEHKNAEGIAILTQIGEMSINISAPIMLSDACPWDRLAQRAGRLDRFGLDPMGGILYVVEPLRDGTSYPAPYGELPKGGKGWIPAEAFTQTVQELASEFDEIPTPVSSASFVERVNNLYREQPTFTSKIEQNRDRLKDLMKLNWMIVSNQHADEEQITVSGEWKSRDIPPQQTVFISLPEFDATEDEEGVYVFKNWDTYRGYELEAGISCPDYLVRMGNERKQLYPFVFRVGEDKDPHTVLILVDGIYTSETGLALLGKGEKTDRAKGVIESNS</sequence>
<organism evidence="11 12">
    <name type="scientific">Spirosoma pollinicola</name>
    <dbReference type="NCBI Taxonomy" id="2057025"/>
    <lineage>
        <taxon>Bacteria</taxon>
        <taxon>Pseudomonadati</taxon>
        <taxon>Bacteroidota</taxon>
        <taxon>Cytophagia</taxon>
        <taxon>Cytophagales</taxon>
        <taxon>Cytophagaceae</taxon>
        <taxon>Spirosoma</taxon>
    </lineage>
</organism>
<evidence type="ECO:0000256" key="8">
    <source>
        <dbReference type="ARBA" id="ARBA00022840"/>
    </source>
</evidence>
<accession>A0A2K8ZA49</accession>
<dbReference type="SMART" id="SM00487">
    <property type="entry name" value="DEXDc"/>
    <property type="match status" value="1"/>
</dbReference>
<protein>
    <submittedName>
        <fullName evidence="11">CRISPR-associated helicase Cas3</fullName>
    </submittedName>
</protein>
<evidence type="ECO:0000256" key="2">
    <source>
        <dbReference type="ARBA" id="ARBA00009046"/>
    </source>
</evidence>
<dbReference type="PROSITE" id="PS51643">
    <property type="entry name" value="HD_CAS3"/>
    <property type="match status" value="1"/>
</dbReference>
<dbReference type="InterPro" id="IPR006483">
    <property type="entry name" value="CRISPR-assoc_Cas3_HD"/>
</dbReference>
<dbReference type="SUPFAM" id="SSF52540">
    <property type="entry name" value="P-loop containing nucleoside triphosphate hydrolases"/>
    <property type="match status" value="1"/>
</dbReference>
<dbReference type="GO" id="GO:0003676">
    <property type="term" value="F:nucleic acid binding"/>
    <property type="evidence" value="ECO:0007669"/>
    <property type="project" value="InterPro"/>
</dbReference>
<dbReference type="InterPro" id="IPR014001">
    <property type="entry name" value="Helicase_ATP-bd"/>
</dbReference>
<dbReference type="Gene3D" id="1.10.3210.30">
    <property type="match status" value="1"/>
</dbReference>
<dbReference type="GO" id="GO:0046872">
    <property type="term" value="F:metal ion binding"/>
    <property type="evidence" value="ECO:0007669"/>
    <property type="project" value="UniProtKB-KW"/>
</dbReference>
<dbReference type="GO" id="GO:0004386">
    <property type="term" value="F:helicase activity"/>
    <property type="evidence" value="ECO:0007669"/>
    <property type="project" value="UniProtKB-KW"/>
</dbReference>
<name>A0A2K8ZA49_9BACT</name>
<dbReference type="NCBIfam" id="TIGR01587">
    <property type="entry name" value="cas3_core"/>
    <property type="match status" value="1"/>
</dbReference>
<evidence type="ECO:0000256" key="7">
    <source>
        <dbReference type="ARBA" id="ARBA00022806"/>
    </source>
</evidence>
<evidence type="ECO:0000256" key="6">
    <source>
        <dbReference type="ARBA" id="ARBA00022801"/>
    </source>
</evidence>
<proteinExistence type="inferred from homology"/>
<dbReference type="EMBL" id="CP025096">
    <property type="protein sequence ID" value="AUD06730.1"/>
    <property type="molecule type" value="Genomic_DNA"/>
</dbReference>
<dbReference type="InterPro" id="IPR027417">
    <property type="entry name" value="P-loop_NTPase"/>
</dbReference>
<keyword evidence="9" id="KW-0051">Antiviral defense</keyword>
<gene>
    <name evidence="11" type="primary">cas3</name>
    <name evidence="11" type="ORF">CWM47_35730</name>
</gene>
<evidence type="ECO:0000256" key="9">
    <source>
        <dbReference type="ARBA" id="ARBA00023118"/>
    </source>
</evidence>
<dbReference type="InterPro" id="IPR038257">
    <property type="entry name" value="CRISPR-assoc_Cas3_HD_sf"/>
</dbReference>
<feature type="domain" description="HD Cas3-type" evidence="10">
    <location>
        <begin position="5"/>
        <end position="231"/>
    </location>
</feature>
<keyword evidence="3" id="KW-0540">Nuclease</keyword>